<reference evidence="1 2" key="1">
    <citation type="submission" date="2014-10" db="EMBL/GenBank/DDBJ databases">
        <title>Genome sequence of Ponticoccus sp. strain UMTAT08 isolated from clonal culture of toxic dinoflagellate Alexandrium tamiyavanichii.</title>
        <authorList>
            <person name="Gan H.Y."/>
            <person name="Muhd D.-D."/>
            <person name="Mohd Noor M.E."/>
            <person name="Yeong Y.S."/>
            <person name="Usup G."/>
        </authorList>
    </citation>
    <scope>NUCLEOTIDE SEQUENCE [LARGE SCALE GENOMIC DNA]</scope>
    <source>
        <strain evidence="1 2">UMTAT08</strain>
    </source>
</reference>
<proteinExistence type="predicted"/>
<dbReference type="AlphaFoldDB" id="A0A0B3RJ27"/>
<evidence type="ECO:0000313" key="2">
    <source>
        <dbReference type="Proteomes" id="UP000030960"/>
    </source>
</evidence>
<gene>
    <name evidence="1" type="ORF">OA50_04051</name>
</gene>
<dbReference type="OrthoDB" id="7870392at2"/>
<name>A0A0B3RJ27_9RHOB</name>
<dbReference type="EMBL" id="JSUQ01000018">
    <property type="protein sequence ID" value="KHQ51270.1"/>
    <property type="molecule type" value="Genomic_DNA"/>
</dbReference>
<dbReference type="Proteomes" id="UP000030960">
    <property type="component" value="Unassembled WGS sequence"/>
</dbReference>
<evidence type="ECO:0008006" key="3">
    <source>
        <dbReference type="Google" id="ProtNLM"/>
    </source>
</evidence>
<dbReference type="RefSeq" id="WP_069208489.1">
    <property type="nucleotide sequence ID" value="NZ_JSUQ01000018.1"/>
</dbReference>
<comment type="caution">
    <text evidence="1">The sequence shown here is derived from an EMBL/GenBank/DDBJ whole genome shotgun (WGS) entry which is preliminary data.</text>
</comment>
<organism evidence="1 2">
    <name type="scientific">Mameliella alba</name>
    <dbReference type="NCBI Taxonomy" id="561184"/>
    <lineage>
        <taxon>Bacteria</taxon>
        <taxon>Pseudomonadati</taxon>
        <taxon>Pseudomonadota</taxon>
        <taxon>Alphaproteobacteria</taxon>
        <taxon>Rhodobacterales</taxon>
        <taxon>Roseobacteraceae</taxon>
        <taxon>Mameliella</taxon>
    </lineage>
</organism>
<protein>
    <recommendedName>
        <fullName evidence="3">General secretion pathway protein GspK</fullName>
    </recommendedName>
</protein>
<keyword evidence="2" id="KW-1185">Reference proteome</keyword>
<evidence type="ECO:0000313" key="1">
    <source>
        <dbReference type="EMBL" id="KHQ51270.1"/>
    </source>
</evidence>
<sequence length="206" mass="23020">MIVKRAESANRLRGKRNWITLLPVLLAFLSIASVLAVLQAQEMAQMRVKGRLIAEHREAMDRRALDALTTGDLGLAMMGLDGGALPLDSTPIEMDFDGRRYELRLQDVEGLVDLYLAPPELLRAVGLPVDRILRVRRELAETEPLGRLSSLAQTMSRMRIEWGKEGMVTQLAPGAPSRGAISAKCDQPVSRIVLGQFFNRHRKIRR</sequence>
<accession>A0A0B3RJ27</accession>